<comment type="similarity">
    <text evidence="4">Belongs to the HINT family.</text>
</comment>
<name>T1GFH8_MEGSC</name>
<dbReference type="EMBL" id="CAQQ02199502">
    <property type="status" value="NOT_ANNOTATED_CDS"/>
    <property type="molecule type" value="Genomic_DNA"/>
</dbReference>
<dbReference type="Pfam" id="PF11969">
    <property type="entry name" value="DcpS_C"/>
    <property type="match status" value="2"/>
</dbReference>
<evidence type="ECO:0000313" key="5">
    <source>
        <dbReference type="EnsemblMetazoa" id="MESCA002120-PA"/>
    </source>
</evidence>
<reference evidence="6" key="1">
    <citation type="submission" date="2013-02" db="EMBL/GenBank/DDBJ databases">
        <authorList>
            <person name="Hughes D."/>
        </authorList>
    </citation>
    <scope>NUCLEOTIDE SEQUENCE</scope>
    <source>
        <strain>Durham</strain>
        <strain evidence="6">NC isolate 2 -- Noor lab</strain>
    </source>
</reference>
<organism evidence="5 6">
    <name type="scientific">Megaselia scalaris</name>
    <name type="common">Humpbacked fly</name>
    <name type="synonym">Phora scalaris</name>
    <dbReference type="NCBI Taxonomy" id="36166"/>
    <lineage>
        <taxon>Eukaryota</taxon>
        <taxon>Metazoa</taxon>
        <taxon>Ecdysozoa</taxon>
        <taxon>Arthropoda</taxon>
        <taxon>Hexapoda</taxon>
        <taxon>Insecta</taxon>
        <taxon>Pterygota</taxon>
        <taxon>Neoptera</taxon>
        <taxon>Endopterygota</taxon>
        <taxon>Diptera</taxon>
        <taxon>Brachycera</taxon>
        <taxon>Muscomorpha</taxon>
        <taxon>Platypezoidea</taxon>
        <taxon>Phoridae</taxon>
        <taxon>Megaseliini</taxon>
        <taxon>Megaselia</taxon>
    </lineage>
</organism>
<dbReference type="Proteomes" id="UP000015102">
    <property type="component" value="Unassembled WGS sequence"/>
</dbReference>
<keyword evidence="6" id="KW-1185">Reference proteome</keyword>
<dbReference type="EMBL" id="CAQQ02199500">
    <property type="status" value="NOT_ANNOTATED_CDS"/>
    <property type="molecule type" value="Genomic_DNA"/>
</dbReference>
<dbReference type="EMBL" id="CAQQ02199501">
    <property type="status" value="NOT_ANNOTATED_CDS"/>
    <property type="molecule type" value="Genomic_DNA"/>
</dbReference>
<dbReference type="SUPFAM" id="SSF54197">
    <property type="entry name" value="HIT-like"/>
    <property type="match status" value="2"/>
</dbReference>
<protein>
    <recommendedName>
        <fullName evidence="7">HIT domain-containing protein</fullName>
    </recommendedName>
</protein>
<dbReference type="GO" id="GO:0016787">
    <property type="term" value="F:hydrolase activity"/>
    <property type="evidence" value="ECO:0007669"/>
    <property type="project" value="UniProtKB-KW"/>
</dbReference>
<evidence type="ECO:0000256" key="1">
    <source>
        <dbReference type="ARBA" id="ARBA00022741"/>
    </source>
</evidence>
<dbReference type="InterPro" id="IPR036265">
    <property type="entry name" value="HIT-like_sf"/>
</dbReference>
<evidence type="ECO:0000256" key="4">
    <source>
        <dbReference type="ARBA" id="ARBA00025764"/>
    </source>
</evidence>
<comment type="catalytic activity">
    <reaction evidence="3">
        <text>adenosine 5'-phosphoramidate + H2O = NH4(+) + AMP</text>
        <dbReference type="Rhea" id="RHEA:67916"/>
        <dbReference type="ChEBI" id="CHEBI:15377"/>
        <dbReference type="ChEBI" id="CHEBI:28938"/>
        <dbReference type="ChEBI" id="CHEBI:57890"/>
        <dbReference type="ChEBI" id="CHEBI:456215"/>
    </reaction>
</comment>
<evidence type="ECO:0008006" key="7">
    <source>
        <dbReference type="Google" id="ProtNLM"/>
    </source>
</evidence>
<proteinExistence type="inferred from homology"/>
<dbReference type="EnsemblMetazoa" id="MESCA002120-RA">
    <property type="protein sequence ID" value="MESCA002120-PA"/>
    <property type="gene ID" value="MESCA002120"/>
</dbReference>
<dbReference type="GO" id="GO:0000166">
    <property type="term" value="F:nucleotide binding"/>
    <property type="evidence" value="ECO:0007669"/>
    <property type="project" value="UniProtKB-KW"/>
</dbReference>
<reference evidence="5" key="2">
    <citation type="submission" date="2015-06" db="UniProtKB">
        <authorList>
            <consortium name="EnsemblMetazoa"/>
        </authorList>
    </citation>
    <scope>IDENTIFICATION</scope>
</reference>
<accession>T1GFH8</accession>
<dbReference type="HOGENOM" id="CLU_1397803_0_0_1"/>
<sequence length="195" mass="22060">MKSCIFCDIAEKKSPDTVIEFENEELVIFKDIRPAAEHHFLAVPKVHFDINNLEASLKTLLENRGVDVNDALYGFHWPPFISVKHLHMHAMAPASGMAFKSRMIFRPNSLWFATDVGDHNKELLVDNLEKALKDLILSKSLNIDDAVFGFHVPPLISVWHLHLHALAPVSSIIPRARYKYTPTGKSKAESRAIIN</sequence>
<evidence type="ECO:0000256" key="2">
    <source>
        <dbReference type="ARBA" id="ARBA00022801"/>
    </source>
</evidence>
<dbReference type="PANTHER" id="PTHR12486:SF5">
    <property type="entry name" value="ADENOSINE 5'-MONOPHOSPHORAMIDASE HINT3"/>
    <property type="match status" value="1"/>
</dbReference>
<evidence type="ECO:0000313" key="6">
    <source>
        <dbReference type="Proteomes" id="UP000015102"/>
    </source>
</evidence>
<keyword evidence="1" id="KW-0547">Nucleotide-binding</keyword>
<keyword evidence="2" id="KW-0378">Hydrolase</keyword>
<dbReference type="PANTHER" id="PTHR12486">
    <property type="entry name" value="APRATAXIN-RELATED"/>
    <property type="match status" value="1"/>
</dbReference>
<dbReference type="AlphaFoldDB" id="T1GFH8"/>
<evidence type="ECO:0000256" key="3">
    <source>
        <dbReference type="ARBA" id="ARBA00024472"/>
    </source>
</evidence>
<dbReference type="Gene3D" id="3.30.428.10">
    <property type="entry name" value="HIT-like"/>
    <property type="match status" value="1"/>
</dbReference>